<dbReference type="GO" id="GO:0043682">
    <property type="term" value="F:P-type divalent copper transporter activity"/>
    <property type="evidence" value="ECO:0007669"/>
    <property type="project" value="TreeGrafter"/>
</dbReference>
<dbReference type="InterPro" id="IPR017969">
    <property type="entry name" value="Heavy-metal-associated_CS"/>
</dbReference>
<keyword evidence="3" id="KW-0472">Membrane</keyword>
<dbReference type="Pfam" id="PF00122">
    <property type="entry name" value="E1-E2_ATPase"/>
    <property type="match status" value="1"/>
</dbReference>
<dbReference type="OrthoDB" id="432719at2759"/>
<dbReference type="PROSITE" id="PS01047">
    <property type="entry name" value="HMA_1"/>
    <property type="match status" value="2"/>
</dbReference>
<organism evidence="5 6">
    <name type="scientific">Rhizopogon vinicolor AM-OR11-026</name>
    <dbReference type="NCBI Taxonomy" id="1314800"/>
    <lineage>
        <taxon>Eukaryota</taxon>
        <taxon>Fungi</taxon>
        <taxon>Dikarya</taxon>
        <taxon>Basidiomycota</taxon>
        <taxon>Agaricomycotina</taxon>
        <taxon>Agaricomycetes</taxon>
        <taxon>Agaricomycetidae</taxon>
        <taxon>Boletales</taxon>
        <taxon>Suillineae</taxon>
        <taxon>Rhizopogonaceae</taxon>
        <taxon>Rhizopogon</taxon>
    </lineage>
</organism>
<dbReference type="GO" id="GO:0005507">
    <property type="term" value="F:copper ion binding"/>
    <property type="evidence" value="ECO:0007669"/>
    <property type="project" value="TreeGrafter"/>
</dbReference>
<evidence type="ECO:0000259" key="4">
    <source>
        <dbReference type="PROSITE" id="PS50846"/>
    </source>
</evidence>
<keyword evidence="3" id="KW-0812">Transmembrane</keyword>
<dbReference type="Pfam" id="PF00403">
    <property type="entry name" value="HMA"/>
    <property type="match status" value="1"/>
</dbReference>
<dbReference type="SUPFAM" id="SSF55008">
    <property type="entry name" value="HMA, heavy metal-associated domain"/>
    <property type="match status" value="2"/>
</dbReference>
<evidence type="ECO:0000256" key="1">
    <source>
        <dbReference type="ARBA" id="ARBA00022723"/>
    </source>
</evidence>
<proteinExistence type="predicted"/>
<dbReference type="GO" id="GO:0016020">
    <property type="term" value="C:membrane"/>
    <property type="evidence" value="ECO:0007669"/>
    <property type="project" value="TreeGrafter"/>
</dbReference>
<dbReference type="InterPro" id="IPR008250">
    <property type="entry name" value="ATPase_P-typ_transduc_dom_A_sf"/>
</dbReference>
<feature type="transmembrane region" description="Helical" evidence="3">
    <location>
        <begin position="356"/>
        <end position="380"/>
    </location>
</feature>
<evidence type="ECO:0000256" key="2">
    <source>
        <dbReference type="ARBA" id="ARBA00022967"/>
    </source>
</evidence>
<dbReference type="InterPro" id="IPR036163">
    <property type="entry name" value="HMA_dom_sf"/>
</dbReference>
<keyword evidence="2" id="KW-1278">Translocase</keyword>
<dbReference type="InterPro" id="IPR006121">
    <property type="entry name" value="HMA_dom"/>
</dbReference>
<reference evidence="5 6" key="1">
    <citation type="submission" date="2016-06" db="EMBL/GenBank/DDBJ databases">
        <title>Comparative genomics of the ectomycorrhizal sister species Rhizopogon vinicolor and Rhizopogon vesiculosus (Basidiomycota: Boletales) reveals a divergence of the mating type B locus.</title>
        <authorList>
            <consortium name="DOE Joint Genome Institute"/>
            <person name="Mujic A.B."/>
            <person name="Kuo A."/>
            <person name="Tritt A."/>
            <person name="Lipzen A."/>
            <person name="Chen C."/>
            <person name="Johnson J."/>
            <person name="Sharma A."/>
            <person name="Barry K."/>
            <person name="Grigoriev I.V."/>
            <person name="Spatafora J.W."/>
        </authorList>
    </citation>
    <scope>NUCLEOTIDE SEQUENCE [LARGE SCALE GENOMIC DNA]</scope>
    <source>
        <strain evidence="5 6">AM-OR11-026</strain>
    </source>
</reference>
<dbReference type="PANTHER" id="PTHR43520">
    <property type="entry name" value="ATP7, ISOFORM B"/>
    <property type="match status" value="1"/>
</dbReference>
<gene>
    <name evidence="5" type="ORF">K503DRAFT_863945</name>
</gene>
<dbReference type="STRING" id="1314800.A0A1B7N933"/>
<dbReference type="Gene3D" id="3.30.70.100">
    <property type="match status" value="2"/>
</dbReference>
<keyword evidence="6" id="KW-1185">Reference proteome</keyword>
<evidence type="ECO:0000256" key="3">
    <source>
        <dbReference type="SAM" id="Phobius"/>
    </source>
</evidence>
<feature type="transmembrane region" description="Helical" evidence="3">
    <location>
        <begin position="454"/>
        <end position="475"/>
    </location>
</feature>
<accession>A0A1B7N933</accession>
<evidence type="ECO:0000313" key="6">
    <source>
        <dbReference type="Proteomes" id="UP000092154"/>
    </source>
</evidence>
<dbReference type="Gene3D" id="2.70.150.10">
    <property type="entry name" value="Calcium-transporting ATPase, cytoplasmic transduction domain A"/>
    <property type="match status" value="1"/>
</dbReference>
<feature type="domain" description="HMA" evidence="4">
    <location>
        <begin position="9"/>
        <end position="75"/>
    </location>
</feature>
<dbReference type="GO" id="GO:0055070">
    <property type="term" value="P:copper ion homeostasis"/>
    <property type="evidence" value="ECO:0007669"/>
    <property type="project" value="TreeGrafter"/>
</dbReference>
<dbReference type="Proteomes" id="UP000092154">
    <property type="component" value="Unassembled WGS sequence"/>
</dbReference>
<feature type="non-terminal residue" evidence="5">
    <location>
        <position position="660"/>
    </location>
</feature>
<dbReference type="InterPro" id="IPR059000">
    <property type="entry name" value="ATPase_P-type_domA"/>
</dbReference>
<keyword evidence="3" id="KW-1133">Transmembrane helix</keyword>
<dbReference type="AlphaFoldDB" id="A0A1B7N933"/>
<keyword evidence="1" id="KW-0479">Metal-binding</keyword>
<dbReference type="CDD" id="cd00371">
    <property type="entry name" value="HMA"/>
    <property type="match status" value="2"/>
</dbReference>
<protein>
    <recommendedName>
        <fullName evidence="4">HMA domain-containing protein</fullName>
    </recommendedName>
</protein>
<name>A0A1B7N933_9AGAM</name>
<dbReference type="PANTHER" id="PTHR43520:SF32">
    <property type="entry name" value="COPPER RESISTANCE P-TYPE ATPASE (EUROFUNG)"/>
    <property type="match status" value="1"/>
</dbReference>
<dbReference type="InParanoid" id="A0A1B7N933"/>
<feature type="transmembrane region" description="Helical" evidence="3">
    <location>
        <begin position="490"/>
        <end position="507"/>
    </location>
</feature>
<dbReference type="EMBL" id="KV448183">
    <property type="protein sequence ID" value="OAX41361.1"/>
    <property type="molecule type" value="Genomic_DNA"/>
</dbReference>
<evidence type="ECO:0000313" key="5">
    <source>
        <dbReference type="EMBL" id="OAX41361.1"/>
    </source>
</evidence>
<feature type="domain" description="HMA" evidence="4">
    <location>
        <begin position="173"/>
        <end position="238"/>
    </location>
</feature>
<dbReference type="FunFam" id="3.30.70.100:FF:000001">
    <property type="entry name" value="ATPase copper transporting beta"/>
    <property type="match status" value="1"/>
</dbReference>
<sequence length="660" mass="71774">MNTPSQTHVTTVVPILNIHCSSCVRTIHGVLFSLSPPPTRVDVSIIHQSVTVEHDRTTSGCTIKSMLEDAGFDISDPDHSPSQPETLPSFMARKSTIISDKLRNHIRQCLSCHEARALGNAVPLLLRGNIGSPSSNSVCPTDYSMLERSVKNPSASHLSLGPSHDVSSDDVPHLITLSVGGMTCSSCSGTITEMVSQLPGISEVVISLLSNSATVVVDRRDLVGSVTETIEDCGFAVDVIKIEPLIPLTSKSDTTTTGPRNLLVRVDGMYCQHCPEKIMTTLQQLQPEVTIVKPISDYMDPIMEVCYEPSPPDFTIRSIISAIVSAEPRSFSASIYHPPTLEQSTRRLQLHEQRALLLRLFFTFIIAIPTFIIGVMYMSLVHSSNQAKQYLMVPMWNGNASRSEWALFFLATPVYFYSAGLFHRRSIKEIRALWRKGSTTPIIKRFTRFGSMNLLVSCGVSVAYFSSIVLLALAATRPPSSSGASQDTTYFDYVVFLTMFLLAGRYLEAYSKARTADAITALGSLRPAEALLLVPRSQVASDYSALTIIPRNDLEKCDPIFDNGTLVAAPGFKFEKVAVDLLEVGDVVRVQNGATPPSDGTIVSGAETSFDESSLTGEARPVKKNVGDKVLLGTINKSKAVDVRVDAIGGVSMLDQIVQI</sequence>
<dbReference type="PROSITE" id="PS50846">
    <property type="entry name" value="HMA_2"/>
    <property type="match status" value="2"/>
</dbReference>
<dbReference type="SUPFAM" id="SSF81653">
    <property type="entry name" value="Calcium ATPase, transduction domain A"/>
    <property type="match status" value="1"/>
</dbReference>
<feature type="transmembrane region" description="Helical" evidence="3">
    <location>
        <begin position="405"/>
        <end position="422"/>
    </location>
</feature>